<protein>
    <submittedName>
        <fullName evidence="2">Response regulator transcription factor</fullName>
    </submittedName>
</protein>
<dbReference type="KEGG" id="mku:I2456_06200"/>
<dbReference type="Gene3D" id="1.10.10.10">
    <property type="entry name" value="Winged helix-like DNA-binding domain superfamily/Winged helix DNA-binding domain"/>
    <property type="match status" value="1"/>
</dbReference>
<proteinExistence type="predicted"/>
<dbReference type="SUPFAM" id="SSF46894">
    <property type="entry name" value="C-terminal effector domain of the bipartite response regulators"/>
    <property type="match status" value="1"/>
</dbReference>
<name>A0AAX1JGE9_9MYCO</name>
<dbReference type="Proteomes" id="UP000663583">
    <property type="component" value="Chromosome"/>
</dbReference>
<reference evidence="2" key="1">
    <citation type="submission" date="2020-11" db="EMBL/GenBank/DDBJ databases">
        <title>Intraspecies plasmid and genomic variation of Mycobacterium kubicae revealed by the complete genome sequences of two clinical isolates.</title>
        <authorList>
            <person name="Hendrix J.R."/>
            <person name="Epperson L.E."/>
            <person name="Honda J.R."/>
            <person name="Strong M."/>
        </authorList>
    </citation>
    <scope>NUCLEOTIDE SEQUENCE</scope>
    <source>
        <strain evidence="2">JCM 13573</strain>
    </source>
</reference>
<sequence>MRTHLTHVYNKLDVKSRVQLAQEAARQV</sequence>
<dbReference type="EMBL" id="CP065047">
    <property type="protein sequence ID" value="QPI40564.1"/>
    <property type="molecule type" value="Genomic_DNA"/>
</dbReference>
<dbReference type="InterPro" id="IPR036388">
    <property type="entry name" value="WH-like_DNA-bd_sf"/>
</dbReference>
<dbReference type="PROSITE" id="PS50043">
    <property type="entry name" value="HTH_LUXR_2"/>
    <property type="match status" value="1"/>
</dbReference>
<dbReference type="InterPro" id="IPR016032">
    <property type="entry name" value="Sig_transdc_resp-reg_C-effctor"/>
</dbReference>
<feature type="domain" description="HTH luxR-type" evidence="1">
    <location>
        <begin position="1"/>
        <end position="28"/>
    </location>
</feature>
<evidence type="ECO:0000313" key="3">
    <source>
        <dbReference type="Proteomes" id="UP000663583"/>
    </source>
</evidence>
<dbReference type="AlphaFoldDB" id="A0AAX1JGE9"/>
<dbReference type="GO" id="GO:0003677">
    <property type="term" value="F:DNA binding"/>
    <property type="evidence" value="ECO:0007669"/>
    <property type="project" value="InterPro"/>
</dbReference>
<evidence type="ECO:0000259" key="1">
    <source>
        <dbReference type="PROSITE" id="PS50043"/>
    </source>
</evidence>
<evidence type="ECO:0000313" key="2">
    <source>
        <dbReference type="EMBL" id="QPI40564.1"/>
    </source>
</evidence>
<organism evidence="2 3">
    <name type="scientific">Mycobacterium kubicae</name>
    <dbReference type="NCBI Taxonomy" id="120959"/>
    <lineage>
        <taxon>Bacteria</taxon>
        <taxon>Bacillati</taxon>
        <taxon>Actinomycetota</taxon>
        <taxon>Actinomycetes</taxon>
        <taxon>Mycobacteriales</taxon>
        <taxon>Mycobacteriaceae</taxon>
        <taxon>Mycobacterium</taxon>
        <taxon>Mycobacterium simiae complex</taxon>
    </lineage>
</organism>
<dbReference type="GO" id="GO:0006355">
    <property type="term" value="P:regulation of DNA-templated transcription"/>
    <property type="evidence" value="ECO:0007669"/>
    <property type="project" value="InterPro"/>
</dbReference>
<gene>
    <name evidence="2" type="ORF">I2456_06200</name>
</gene>
<dbReference type="InterPro" id="IPR000792">
    <property type="entry name" value="Tscrpt_reg_LuxR_C"/>
</dbReference>
<accession>A0AAX1JGE9</accession>